<gene>
    <name evidence="3" type="ORF">FZC84_12895</name>
</gene>
<protein>
    <submittedName>
        <fullName evidence="3">Flagellar protein FlgN</fullName>
    </submittedName>
</protein>
<dbReference type="Gene3D" id="1.20.58.300">
    <property type="entry name" value="FlgN-like"/>
    <property type="match status" value="1"/>
</dbReference>
<name>A0A5D4MD15_9BACI</name>
<dbReference type="Proteomes" id="UP000325182">
    <property type="component" value="Unassembled WGS sequence"/>
</dbReference>
<reference evidence="3 4" key="1">
    <citation type="submission" date="2019-08" db="EMBL/GenBank/DDBJ databases">
        <title>Bacillus genomes from the desert of Cuatro Cienegas, Coahuila.</title>
        <authorList>
            <person name="Olmedo-Alvarez G."/>
        </authorList>
    </citation>
    <scope>NUCLEOTIDE SEQUENCE [LARGE SCALE GENOMIC DNA]</scope>
    <source>
        <strain evidence="3 4">CH128b_4D</strain>
    </source>
</reference>
<dbReference type="RefSeq" id="WP_148954154.1">
    <property type="nucleotide sequence ID" value="NZ_VTEG01000008.1"/>
</dbReference>
<evidence type="ECO:0000313" key="4">
    <source>
        <dbReference type="Proteomes" id="UP000325182"/>
    </source>
</evidence>
<accession>A0A5D4MD15</accession>
<evidence type="ECO:0000313" key="3">
    <source>
        <dbReference type="EMBL" id="TYR98915.1"/>
    </source>
</evidence>
<proteinExistence type="predicted"/>
<sequence>MQAEQLLSTLEKIYTLHRSLYDLSLEKTDFIKKGDTEALNDFIKKEQNHISAINTLEIQRQKLAAAFLQQKGIHTESPSLAQVIEYAEEAQQKEFSEKKRELLDLTVKLKEQNELNQKLVYQSLQFVNMNLSMLQPQSEQANYSRPAGNKGQAAGKPMFDSKA</sequence>
<evidence type="ECO:0000256" key="1">
    <source>
        <dbReference type="ARBA" id="ARBA00022795"/>
    </source>
</evidence>
<dbReference type="GO" id="GO:0044780">
    <property type="term" value="P:bacterial-type flagellum assembly"/>
    <property type="evidence" value="ECO:0007669"/>
    <property type="project" value="InterPro"/>
</dbReference>
<keyword evidence="3" id="KW-0966">Cell projection</keyword>
<keyword evidence="1" id="KW-1005">Bacterial flagellum biogenesis</keyword>
<dbReference type="SUPFAM" id="SSF140566">
    <property type="entry name" value="FlgN-like"/>
    <property type="match status" value="1"/>
</dbReference>
<keyword evidence="3" id="KW-0282">Flagellum</keyword>
<dbReference type="InterPro" id="IPR007809">
    <property type="entry name" value="FlgN-like"/>
</dbReference>
<evidence type="ECO:0000256" key="2">
    <source>
        <dbReference type="SAM" id="MobiDB-lite"/>
    </source>
</evidence>
<dbReference type="InterPro" id="IPR036679">
    <property type="entry name" value="FlgN-like_sf"/>
</dbReference>
<feature type="region of interest" description="Disordered" evidence="2">
    <location>
        <begin position="137"/>
        <end position="163"/>
    </location>
</feature>
<keyword evidence="3" id="KW-0969">Cilium</keyword>
<dbReference type="AlphaFoldDB" id="A0A5D4MD15"/>
<dbReference type="Pfam" id="PF05130">
    <property type="entry name" value="FlgN"/>
    <property type="match status" value="1"/>
</dbReference>
<dbReference type="EMBL" id="VTEG01000008">
    <property type="protein sequence ID" value="TYR98915.1"/>
    <property type="molecule type" value="Genomic_DNA"/>
</dbReference>
<organism evidence="3 4">
    <name type="scientific">Rossellomorea vietnamensis</name>
    <dbReference type="NCBI Taxonomy" id="218284"/>
    <lineage>
        <taxon>Bacteria</taxon>
        <taxon>Bacillati</taxon>
        <taxon>Bacillota</taxon>
        <taxon>Bacilli</taxon>
        <taxon>Bacillales</taxon>
        <taxon>Bacillaceae</taxon>
        <taxon>Rossellomorea</taxon>
    </lineage>
</organism>
<comment type="caution">
    <text evidence="3">The sequence shown here is derived from an EMBL/GenBank/DDBJ whole genome shotgun (WGS) entry which is preliminary data.</text>
</comment>